<dbReference type="SUPFAM" id="SSF53098">
    <property type="entry name" value="Ribonuclease H-like"/>
    <property type="match status" value="1"/>
</dbReference>
<organism evidence="2">
    <name type="scientific">Cacopsylla melanoneura</name>
    <dbReference type="NCBI Taxonomy" id="428564"/>
    <lineage>
        <taxon>Eukaryota</taxon>
        <taxon>Metazoa</taxon>
        <taxon>Ecdysozoa</taxon>
        <taxon>Arthropoda</taxon>
        <taxon>Hexapoda</taxon>
        <taxon>Insecta</taxon>
        <taxon>Pterygota</taxon>
        <taxon>Neoptera</taxon>
        <taxon>Paraneoptera</taxon>
        <taxon>Hemiptera</taxon>
        <taxon>Sternorrhyncha</taxon>
        <taxon>Psylloidea</taxon>
        <taxon>Psyllidae</taxon>
        <taxon>Psyllinae</taxon>
        <taxon>Cacopsylla</taxon>
    </lineage>
</organism>
<protein>
    <submittedName>
        <fullName evidence="2">EPM2A-interacting protein 1</fullName>
    </submittedName>
</protein>
<dbReference type="GO" id="GO:0046983">
    <property type="term" value="F:protein dimerization activity"/>
    <property type="evidence" value="ECO:0007669"/>
    <property type="project" value="InterPro"/>
</dbReference>
<accession>A0A8D8UU27</accession>
<name>A0A8D8UU27_9HEMI</name>
<dbReference type="InterPro" id="IPR012337">
    <property type="entry name" value="RNaseH-like_sf"/>
</dbReference>
<dbReference type="PANTHER" id="PTHR45913">
    <property type="entry name" value="EPM2A-INTERACTING PROTEIN 1"/>
    <property type="match status" value="1"/>
</dbReference>
<evidence type="ECO:0000259" key="1">
    <source>
        <dbReference type="Pfam" id="PF05699"/>
    </source>
</evidence>
<dbReference type="InterPro" id="IPR008906">
    <property type="entry name" value="HATC_C_dom"/>
</dbReference>
<sequence>MFNLIQGFKAKLKLFQVNLEKNNIDHFPKLVEMVKKLETGKPDISDINKYKLKLELLMKNFDARFQDFEAEEKNILLIQNPCSIDNDKIMEYPVNIQQEIMEIKHHSILKQLFHESTTAQLTTETLVQVWKKVPKEEYPALYDLGLQILCRFGSTYICEKVFSTLSFVKNKYRTSLSTNHIRDVILLATTELHPDIDRLVAEKETHPSH</sequence>
<dbReference type="AlphaFoldDB" id="A0A8D8UU27"/>
<evidence type="ECO:0000313" key="2">
    <source>
        <dbReference type="EMBL" id="CAG6712133.1"/>
    </source>
</evidence>
<feature type="domain" description="HAT C-terminal dimerisation" evidence="1">
    <location>
        <begin position="111"/>
        <end position="180"/>
    </location>
</feature>
<reference evidence="2" key="1">
    <citation type="submission" date="2021-05" db="EMBL/GenBank/DDBJ databases">
        <authorList>
            <person name="Alioto T."/>
            <person name="Alioto T."/>
            <person name="Gomez Garrido J."/>
        </authorList>
    </citation>
    <scope>NUCLEOTIDE SEQUENCE</scope>
</reference>
<dbReference type="EMBL" id="HBUF01348997">
    <property type="protein sequence ID" value="CAG6712133.1"/>
    <property type="molecule type" value="Transcribed_RNA"/>
</dbReference>
<proteinExistence type="predicted"/>
<dbReference type="Pfam" id="PF05699">
    <property type="entry name" value="Dimer_Tnp_hAT"/>
    <property type="match status" value="1"/>
</dbReference>
<dbReference type="EMBL" id="HBUF01348996">
    <property type="protein sequence ID" value="CAG6712130.1"/>
    <property type="molecule type" value="Transcribed_RNA"/>
</dbReference>
<dbReference type="PANTHER" id="PTHR45913:SF5">
    <property type="entry name" value="GENERAL TRANSCRIPTION FACTOR II-I REPEAT DOMAIN-CONTAINING PROTEIN 2A-LIKE PROTEIN"/>
    <property type="match status" value="1"/>
</dbReference>